<dbReference type="InterPro" id="IPR036396">
    <property type="entry name" value="Cyt_P450_sf"/>
</dbReference>
<evidence type="ECO:0000256" key="2">
    <source>
        <dbReference type="ARBA" id="ARBA00005179"/>
    </source>
</evidence>
<keyword evidence="6 10" id="KW-0560">Oxidoreductase</keyword>
<feature type="region of interest" description="Disordered" evidence="11">
    <location>
        <begin position="1"/>
        <end position="20"/>
    </location>
</feature>
<dbReference type="GO" id="GO:0020037">
    <property type="term" value="F:heme binding"/>
    <property type="evidence" value="ECO:0007669"/>
    <property type="project" value="InterPro"/>
</dbReference>
<keyword evidence="5 9" id="KW-0479">Metal-binding</keyword>
<dbReference type="InterPro" id="IPR001128">
    <property type="entry name" value="Cyt_P450"/>
</dbReference>
<name>A0A5C3L7D9_COPMA</name>
<dbReference type="STRING" id="230819.A0A5C3L7D9"/>
<dbReference type="PROSITE" id="PS00086">
    <property type="entry name" value="CYTOCHROME_P450"/>
    <property type="match status" value="1"/>
</dbReference>
<protein>
    <submittedName>
        <fullName evidence="12">Cytochrome P450</fullName>
    </submittedName>
</protein>
<dbReference type="InterPro" id="IPR002401">
    <property type="entry name" value="Cyt_P450_E_grp-I"/>
</dbReference>
<dbReference type="PANTHER" id="PTHR46300">
    <property type="entry name" value="P450, PUTATIVE (EUROFUNG)-RELATED-RELATED"/>
    <property type="match status" value="1"/>
</dbReference>
<dbReference type="GO" id="GO:0004497">
    <property type="term" value="F:monooxygenase activity"/>
    <property type="evidence" value="ECO:0007669"/>
    <property type="project" value="UniProtKB-KW"/>
</dbReference>
<dbReference type="AlphaFoldDB" id="A0A5C3L7D9"/>
<dbReference type="PRINTS" id="PR00385">
    <property type="entry name" value="P450"/>
</dbReference>
<proteinExistence type="inferred from homology"/>
<keyword evidence="13" id="KW-1185">Reference proteome</keyword>
<evidence type="ECO:0000256" key="8">
    <source>
        <dbReference type="ARBA" id="ARBA00023033"/>
    </source>
</evidence>
<dbReference type="Pfam" id="PF00067">
    <property type="entry name" value="p450"/>
    <property type="match status" value="1"/>
</dbReference>
<evidence type="ECO:0000256" key="11">
    <source>
        <dbReference type="SAM" id="MobiDB-lite"/>
    </source>
</evidence>
<evidence type="ECO:0000256" key="4">
    <source>
        <dbReference type="ARBA" id="ARBA00022617"/>
    </source>
</evidence>
<sequence length="486" mass="54574">MSRRGKPPLPPQPPGRPVVGNLLDMPPVRPWEWFVKCSQELGSDVLYINLAGAGLIILNSYEAAIDLLDKRSGIYSDRSQSVLVDDLAGFGYLLSRREYGDAWRERRRMFHEHLRVSKSNIYEGKILEQVRRTVLQIVRRSPDDVQDIFRHMTGGIAVSLAYGLPIQVKDDPSVTFSEGVNTAVNVIKPAEVFIVNHFPFLKYVPAWFPGAGFKRRALKLGSFSFQFREKLFAEAQDYLRTEHAAESLTSRALDGMRASGTFNLDAIKDTAAVIFAAGSETTYTTLTLWIRAMLVHPDIQGQLHQELDSVLGDRLPEFSDLKNLPLLEASVMESIRLYTTLPSGVPHASTKDDVYRGYFIPKGIAIIPNAWAMLHNEKDYPEPLTYKPSRFIKDGAIDEDVLDPRKMAFGFGRRICAGAHIANAALLMSAATVMLLFDIQKSNEDDEISMDAEPGNFFRPIPYKCAFKVRNKVAESIIENLENSLF</sequence>
<evidence type="ECO:0000256" key="6">
    <source>
        <dbReference type="ARBA" id="ARBA00023002"/>
    </source>
</evidence>
<dbReference type="PRINTS" id="PR00463">
    <property type="entry name" value="EP450I"/>
</dbReference>
<comment type="cofactor">
    <cofactor evidence="1 9">
        <name>heme</name>
        <dbReference type="ChEBI" id="CHEBI:30413"/>
    </cofactor>
</comment>
<evidence type="ECO:0000256" key="9">
    <source>
        <dbReference type="PIRSR" id="PIRSR602401-1"/>
    </source>
</evidence>
<dbReference type="OrthoDB" id="1470350at2759"/>
<dbReference type="GO" id="GO:0016705">
    <property type="term" value="F:oxidoreductase activity, acting on paired donors, with incorporation or reduction of molecular oxygen"/>
    <property type="evidence" value="ECO:0007669"/>
    <property type="project" value="InterPro"/>
</dbReference>
<keyword evidence="8 10" id="KW-0503">Monooxygenase</keyword>
<comment type="pathway">
    <text evidence="2">Secondary metabolite biosynthesis.</text>
</comment>
<evidence type="ECO:0000256" key="1">
    <source>
        <dbReference type="ARBA" id="ARBA00001971"/>
    </source>
</evidence>
<feature type="binding site" description="axial binding residue" evidence="9">
    <location>
        <position position="416"/>
    </location>
    <ligand>
        <name>heme</name>
        <dbReference type="ChEBI" id="CHEBI:30413"/>
    </ligand>
    <ligandPart>
        <name>Fe</name>
        <dbReference type="ChEBI" id="CHEBI:18248"/>
    </ligandPart>
</feature>
<evidence type="ECO:0000256" key="5">
    <source>
        <dbReference type="ARBA" id="ARBA00022723"/>
    </source>
</evidence>
<dbReference type="Proteomes" id="UP000307440">
    <property type="component" value="Unassembled WGS sequence"/>
</dbReference>
<comment type="similarity">
    <text evidence="3 10">Belongs to the cytochrome P450 family.</text>
</comment>
<dbReference type="InterPro" id="IPR050364">
    <property type="entry name" value="Cytochrome_P450_fung"/>
</dbReference>
<dbReference type="InterPro" id="IPR017972">
    <property type="entry name" value="Cyt_P450_CS"/>
</dbReference>
<dbReference type="Gene3D" id="1.10.630.10">
    <property type="entry name" value="Cytochrome P450"/>
    <property type="match status" value="1"/>
</dbReference>
<keyword evidence="4 9" id="KW-0349">Heme</keyword>
<keyword evidence="7 9" id="KW-0408">Iron</keyword>
<gene>
    <name evidence="12" type="ORF">FA15DRAFT_700920</name>
</gene>
<accession>A0A5C3L7D9</accession>
<evidence type="ECO:0000256" key="10">
    <source>
        <dbReference type="RuleBase" id="RU000461"/>
    </source>
</evidence>
<reference evidence="12 13" key="1">
    <citation type="journal article" date="2019" name="Nat. Ecol. Evol.">
        <title>Megaphylogeny resolves global patterns of mushroom evolution.</title>
        <authorList>
            <person name="Varga T."/>
            <person name="Krizsan K."/>
            <person name="Foldi C."/>
            <person name="Dima B."/>
            <person name="Sanchez-Garcia M."/>
            <person name="Sanchez-Ramirez S."/>
            <person name="Szollosi G.J."/>
            <person name="Szarkandi J.G."/>
            <person name="Papp V."/>
            <person name="Albert L."/>
            <person name="Andreopoulos W."/>
            <person name="Angelini C."/>
            <person name="Antonin V."/>
            <person name="Barry K.W."/>
            <person name="Bougher N.L."/>
            <person name="Buchanan P."/>
            <person name="Buyck B."/>
            <person name="Bense V."/>
            <person name="Catcheside P."/>
            <person name="Chovatia M."/>
            <person name="Cooper J."/>
            <person name="Damon W."/>
            <person name="Desjardin D."/>
            <person name="Finy P."/>
            <person name="Geml J."/>
            <person name="Haridas S."/>
            <person name="Hughes K."/>
            <person name="Justo A."/>
            <person name="Karasinski D."/>
            <person name="Kautmanova I."/>
            <person name="Kiss B."/>
            <person name="Kocsube S."/>
            <person name="Kotiranta H."/>
            <person name="LaButti K.M."/>
            <person name="Lechner B.E."/>
            <person name="Liimatainen K."/>
            <person name="Lipzen A."/>
            <person name="Lukacs Z."/>
            <person name="Mihaltcheva S."/>
            <person name="Morgado L.N."/>
            <person name="Niskanen T."/>
            <person name="Noordeloos M.E."/>
            <person name="Ohm R.A."/>
            <person name="Ortiz-Santana B."/>
            <person name="Ovrebo C."/>
            <person name="Racz N."/>
            <person name="Riley R."/>
            <person name="Savchenko A."/>
            <person name="Shiryaev A."/>
            <person name="Soop K."/>
            <person name="Spirin V."/>
            <person name="Szebenyi C."/>
            <person name="Tomsovsky M."/>
            <person name="Tulloss R.E."/>
            <person name="Uehling J."/>
            <person name="Grigoriev I.V."/>
            <person name="Vagvolgyi C."/>
            <person name="Papp T."/>
            <person name="Martin F.M."/>
            <person name="Miettinen O."/>
            <person name="Hibbett D.S."/>
            <person name="Nagy L.G."/>
        </authorList>
    </citation>
    <scope>NUCLEOTIDE SEQUENCE [LARGE SCALE GENOMIC DNA]</scope>
    <source>
        <strain evidence="12 13">CBS 121175</strain>
    </source>
</reference>
<evidence type="ECO:0000313" key="12">
    <source>
        <dbReference type="EMBL" id="TFK28463.1"/>
    </source>
</evidence>
<dbReference type="EMBL" id="ML210155">
    <property type="protein sequence ID" value="TFK28463.1"/>
    <property type="molecule type" value="Genomic_DNA"/>
</dbReference>
<feature type="compositionally biased region" description="Pro residues" evidence="11">
    <location>
        <begin position="7"/>
        <end position="16"/>
    </location>
</feature>
<evidence type="ECO:0000256" key="7">
    <source>
        <dbReference type="ARBA" id="ARBA00023004"/>
    </source>
</evidence>
<organism evidence="12 13">
    <name type="scientific">Coprinopsis marcescibilis</name>
    <name type="common">Agaric fungus</name>
    <name type="synonym">Psathyrella marcescibilis</name>
    <dbReference type="NCBI Taxonomy" id="230819"/>
    <lineage>
        <taxon>Eukaryota</taxon>
        <taxon>Fungi</taxon>
        <taxon>Dikarya</taxon>
        <taxon>Basidiomycota</taxon>
        <taxon>Agaricomycotina</taxon>
        <taxon>Agaricomycetes</taxon>
        <taxon>Agaricomycetidae</taxon>
        <taxon>Agaricales</taxon>
        <taxon>Agaricineae</taxon>
        <taxon>Psathyrellaceae</taxon>
        <taxon>Coprinopsis</taxon>
    </lineage>
</organism>
<dbReference type="GO" id="GO:0005506">
    <property type="term" value="F:iron ion binding"/>
    <property type="evidence" value="ECO:0007669"/>
    <property type="project" value="InterPro"/>
</dbReference>
<evidence type="ECO:0000256" key="3">
    <source>
        <dbReference type="ARBA" id="ARBA00010617"/>
    </source>
</evidence>
<dbReference type="CDD" id="cd11065">
    <property type="entry name" value="CYP64-like"/>
    <property type="match status" value="1"/>
</dbReference>
<evidence type="ECO:0000313" key="13">
    <source>
        <dbReference type="Proteomes" id="UP000307440"/>
    </source>
</evidence>
<dbReference type="PANTHER" id="PTHR46300:SF7">
    <property type="entry name" value="P450, PUTATIVE (EUROFUNG)-RELATED"/>
    <property type="match status" value="1"/>
</dbReference>
<dbReference type="SUPFAM" id="SSF48264">
    <property type="entry name" value="Cytochrome P450"/>
    <property type="match status" value="1"/>
</dbReference>